<name>A0A330L710_9BACT</name>
<dbReference type="PANTHER" id="PTHR37532:SF1">
    <property type="entry name" value="PROTEIN ISCX"/>
    <property type="match status" value="1"/>
</dbReference>
<dbReference type="NCBIfam" id="TIGR03412">
    <property type="entry name" value="iscX_yfhJ"/>
    <property type="match status" value="1"/>
</dbReference>
<dbReference type="Pfam" id="PF04384">
    <property type="entry name" value="Fe-S_assembly"/>
    <property type="match status" value="1"/>
</dbReference>
<proteinExistence type="predicted"/>
<gene>
    <name evidence="1" type="primary">yfhJ</name>
    <name evidence="1" type="ORF">NITLEN_20592</name>
</gene>
<dbReference type="EMBL" id="OUNR01000012">
    <property type="protein sequence ID" value="SPP64952.1"/>
    <property type="molecule type" value="Genomic_DNA"/>
</dbReference>
<organism evidence="1 2">
    <name type="scientific">Nitrospira lenta</name>
    <dbReference type="NCBI Taxonomy" id="1436998"/>
    <lineage>
        <taxon>Bacteria</taxon>
        <taxon>Pseudomonadati</taxon>
        <taxon>Nitrospirota</taxon>
        <taxon>Nitrospiria</taxon>
        <taxon>Nitrospirales</taxon>
        <taxon>Nitrospiraceae</taxon>
        <taxon>Nitrospira</taxon>
    </lineage>
</organism>
<dbReference type="InterPro" id="IPR007479">
    <property type="entry name" value="ISC_FeS_clus_asmbl_IscsX"/>
</dbReference>
<dbReference type="OrthoDB" id="9800346at2"/>
<dbReference type="PIRSF" id="PIRSF039003">
    <property type="entry name" value="IscX"/>
    <property type="match status" value="1"/>
</dbReference>
<dbReference type="Gene3D" id="1.10.10.600">
    <property type="entry name" value="IscX-like"/>
    <property type="match status" value="1"/>
</dbReference>
<sequence length="70" mass="8265">MDLKWQNTEDIAIRLVEEHPDADPLTVRFTDMHAWIVALPDFKDDPKKSNEKILEAIQMAWHEEYQDSQA</sequence>
<dbReference type="InParanoid" id="A0A330L710"/>
<dbReference type="FunCoup" id="A0A330L710">
    <property type="interactions" value="6"/>
</dbReference>
<dbReference type="GO" id="GO:0008198">
    <property type="term" value="F:ferrous iron binding"/>
    <property type="evidence" value="ECO:0007669"/>
    <property type="project" value="TreeGrafter"/>
</dbReference>
<evidence type="ECO:0008006" key="3">
    <source>
        <dbReference type="Google" id="ProtNLM"/>
    </source>
</evidence>
<dbReference type="Proteomes" id="UP000248168">
    <property type="component" value="Unassembled WGS sequence"/>
</dbReference>
<dbReference type="SUPFAM" id="SSF140319">
    <property type="entry name" value="IscX-like"/>
    <property type="match status" value="1"/>
</dbReference>
<evidence type="ECO:0000313" key="1">
    <source>
        <dbReference type="EMBL" id="SPP64952.1"/>
    </source>
</evidence>
<dbReference type="RefSeq" id="WP_121989266.1">
    <property type="nucleotide sequence ID" value="NZ_OUNR01000012.1"/>
</dbReference>
<accession>A0A330L710</accession>
<protein>
    <recommendedName>
        <fullName evidence="3">Fe-S assembly protein IscX</fullName>
    </recommendedName>
</protein>
<reference evidence="2" key="1">
    <citation type="submission" date="2018-04" db="EMBL/GenBank/DDBJ databases">
        <authorList>
            <person name="Lucker S."/>
            <person name="Sakoula D."/>
        </authorList>
    </citation>
    <scope>NUCLEOTIDE SEQUENCE [LARGE SCALE GENOMIC DNA]</scope>
</reference>
<dbReference type="GO" id="GO:0016226">
    <property type="term" value="P:iron-sulfur cluster assembly"/>
    <property type="evidence" value="ECO:0007669"/>
    <property type="project" value="InterPro"/>
</dbReference>
<dbReference type="InterPro" id="IPR036762">
    <property type="entry name" value="IscX-like_sf"/>
</dbReference>
<keyword evidence="2" id="KW-1185">Reference proteome</keyword>
<dbReference type="PANTHER" id="PTHR37532">
    <property type="entry name" value="PROTEIN ISCX"/>
    <property type="match status" value="1"/>
</dbReference>
<dbReference type="AlphaFoldDB" id="A0A330L710"/>
<dbReference type="GO" id="GO:0005829">
    <property type="term" value="C:cytosol"/>
    <property type="evidence" value="ECO:0007669"/>
    <property type="project" value="TreeGrafter"/>
</dbReference>
<evidence type="ECO:0000313" key="2">
    <source>
        <dbReference type="Proteomes" id="UP000248168"/>
    </source>
</evidence>